<accession>A0A7S4B807</accession>
<feature type="signal peptide" evidence="2">
    <location>
        <begin position="1"/>
        <end position="17"/>
    </location>
</feature>
<keyword evidence="1" id="KW-1133">Transmembrane helix</keyword>
<sequence>MARLLLLLAATAAVAEAMRIGGVGRAPQPAPQLKRNPNSALNTAVAASLALLLSGANPQMTSADVPAPAVVQQYGASMIAGDEDLRPAQQKYLEERAKMKQQYEAQVEGTFKDSEETADKKGIYVTIVGGLVLVAFVAPMVSYFYYTGGK</sequence>
<feature type="chain" id="PRO_5030705884" evidence="2">
    <location>
        <begin position="18"/>
        <end position="150"/>
    </location>
</feature>
<reference evidence="3" key="1">
    <citation type="submission" date="2021-01" db="EMBL/GenBank/DDBJ databases">
        <authorList>
            <person name="Corre E."/>
            <person name="Pelletier E."/>
            <person name="Niang G."/>
            <person name="Scheremetjew M."/>
            <person name="Finn R."/>
            <person name="Kale V."/>
            <person name="Holt S."/>
            <person name="Cochrane G."/>
            <person name="Meng A."/>
            <person name="Brown T."/>
            <person name="Cohen L."/>
        </authorList>
    </citation>
    <scope>NUCLEOTIDE SEQUENCE</scope>
    <source>
        <strain evidence="3">CCMP645</strain>
    </source>
</reference>
<dbReference type="AlphaFoldDB" id="A0A7S4B807"/>
<keyword evidence="1" id="KW-0812">Transmembrane</keyword>
<evidence type="ECO:0000256" key="2">
    <source>
        <dbReference type="SAM" id="SignalP"/>
    </source>
</evidence>
<protein>
    <submittedName>
        <fullName evidence="3">Uncharacterized protein</fullName>
    </submittedName>
</protein>
<keyword evidence="1" id="KW-0472">Membrane</keyword>
<organism evidence="3">
    <name type="scientific">Chrysotila carterae</name>
    <name type="common">Marine alga</name>
    <name type="synonym">Syracosphaera carterae</name>
    <dbReference type="NCBI Taxonomy" id="13221"/>
    <lineage>
        <taxon>Eukaryota</taxon>
        <taxon>Haptista</taxon>
        <taxon>Haptophyta</taxon>
        <taxon>Prymnesiophyceae</taxon>
        <taxon>Isochrysidales</taxon>
        <taxon>Isochrysidaceae</taxon>
        <taxon>Chrysotila</taxon>
    </lineage>
</organism>
<proteinExistence type="predicted"/>
<name>A0A7S4B807_CHRCT</name>
<evidence type="ECO:0000313" key="3">
    <source>
        <dbReference type="EMBL" id="CAE0757398.1"/>
    </source>
</evidence>
<keyword evidence="2" id="KW-0732">Signal</keyword>
<dbReference type="EMBL" id="HBIZ01016123">
    <property type="protein sequence ID" value="CAE0757398.1"/>
    <property type="molecule type" value="Transcribed_RNA"/>
</dbReference>
<evidence type="ECO:0000256" key="1">
    <source>
        <dbReference type="SAM" id="Phobius"/>
    </source>
</evidence>
<feature type="transmembrane region" description="Helical" evidence="1">
    <location>
        <begin position="123"/>
        <end position="146"/>
    </location>
</feature>
<gene>
    <name evidence="3" type="ORF">PCAR00345_LOCUS9992</name>
</gene>